<evidence type="ECO:0000313" key="4">
    <source>
        <dbReference type="EMBL" id="GAG22575.1"/>
    </source>
</evidence>
<evidence type="ECO:0000259" key="3">
    <source>
        <dbReference type="Pfam" id="PF00724"/>
    </source>
</evidence>
<keyword evidence="1" id="KW-0285">Flavoprotein</keyword>
<protein>
    <recommendedName>
        <fullName evidence="3">NADH:flavin oxidoreductase/NADH oxidase N-terminal domain-containing protein</fullName>
    </recommendedName>
</protein>
<dbReference type="GO" id="GO:0010181">
    <property type="term" value="F:FMN binding"/>
    <property type="evidence" value="ECO:0007669"/>
    <property type="project" value="InterPro"/>
</dbReference>
<proteinExistence type="predicted"/>
<reference evidence="4" key="1">
    <citation type="journal article" date="2014" name="Front. Microbiol.">
        <title>High frequency of phylogenetically diverse reductive dehalogenase-homologous genes in deep subseafloor sedimentary metagenomes.</title>
        <authorList>
            <person name="Kawai M."/>
            <person name="Futagami T."/>
            <person name="Toyoda A."/>
            <person name="Takaki Y."/>
            <person name="Nishi S."/>
            <person name="Hori S."/>
            <person name="Arai W."/>
            <person name="Tsubouchi T."/>
            <person name="Morono Y."/>
            <person name="Uchiyama I."/>
            <person name="Ito T."/>
            <person name="Fujiyama A."/>
            <person name="Inagaki F."/>
            <person name="Takami H."/>
        </authorList>
    </citation>
    <scope>NUCLEOTIDE SEQUENCE</scope>
    <source>
        <strain evidence="4">Expedition CK06-06</strain>
    </source>
</reference>
<name>X0VWC0_9ZZZZ</name>
<dbReference type="InterPro" id="IPR051799">
    <property type="entry name" value="NADH_flavin_oxidoreductase"/>
</dbReference>
<sequence>GQYGIHHDDLIPGLKRMTDAVHAGGSKIAVQIVHSGFNSGYLWNRCIFPLAVSYLPNSRYLHTQMTEEIIESIINDFVAGAARGREAGFDAVQLHGAHGYLISQFLTPIFNKRRDKWGGNSENRRQFPLEVIRRVRNALGDDFPLFIKLGVCDYVEGGIPLEEGVETARQMVESGLDAVEVSAGIGTGAHTTSPEDPENAYFREESAAVKKVVKVPVAEVGGIRTISLANEIIQSGDADIISISRPFIREGRIQA</sequence>
<gene>
    <name evidence="4" type="ORF">S01H1_58816</name>
</gene>
<dbReference type="PANTHER" id="PTHR43656:SF2">
    <property type="entry name" value="BINDING OXIDOREDUCTASE, PUTATIVE (AFU_ORTHOLOGUE AFUA_2G08260)-RELATED"/>
    <property type="match status" value="1"/>
</dbReference>
<feature type="non-terminal residue" evidence="4">
    <location>
        <position position="1"/>
    </location>
</feature>
<keyword evidence="2" id="KW-0560">Oxidoreductase</keyword>
<dbReference type="AlphaFoldDB" id="X0VWC0"/>
<dbReference type="SUPFAM" id="SSF51395">
    <property type="entry name" value="FMN-linked oxidoreductases"/>
    <property type="match status" value="1"/>
</dbReference>
<dbReference type="Gene3D" id="3.20.20.70">
    <property type="entry name" value="Aldolase class I"/>
    <property type="match status" value="1"/>
</dbReference>
<feature type="domain" description="NADH:flavin oxidoreductase/NADH oxidase N-terminal" evidence="3">
    <location>
        <begin position="2"/>
        <end position="250"/>
    </location>
</feature>
<accession>X0VWC0</accession>
<dbReference type="EMBL" id="BARS01038436">
    <property type="protein sequence ID" value="GAG22575.1"/>
    <property type="molecule type" value="Genomic_DNA"/>
</dbReference>
<dbReference type="CDD" id="cd02803">
    <property type="entry name" value="OYE_like_FMN_family"/>
    <property type="match status" value="1"/>
</dbReference>
<dbReference type="Pfam" id="PF00724">
    <property type="entry name" value="Oxidored_FMN"/>
    <property type="match status" value="1"/>
</dbReference>
<comment type="caution">
    <text evidence="4">The sequence shown here is derived from an EMBL/GenBank/DDBJ whole genome shotgun (WGS) entry which is preliminary data.</text>
</comment>
<dbReference type="InterPro" id="IPR013785">
    <property type="entry name" value="Aldolase_TIM"/>
</dbReference>
<evidence type="ECO:0000256" key="2">
    <source>
        <dbReference type="ARBA" id="ARBA00023002"/>
    </source>
</evidence>
<organism evidence="4">
    <name type="scientific">marine sediment metagenome</name>
    <dbReference type="NCBI Taxonomy" id="412755"/>
    <lineage>
        <taxon>unclassified sequences</taxon>
        <taxon>metagenomes</taxon>
        <taxon>ecological metagenomes</taxon>
    </lineage>
</organism>
<feature type="non-terminal residue" evidence="4">
    <location>
        <position position="255"/>
    </location>
</feature>
<dbReference type="GO" id="GO:0016491">
    <property type="term" value="F:oxidoreductase activity"/>
    <property type="evidence" value="ECO:0007669"/>
    <property type="project" value="UniProtKB-KW"/>
</dbReference>
<dbReference type="InterPro" id="IPR001155">
    <property type="entry name" value="OxRdtase_FMN_N"/>
</dbReference>
<evidence type="ECO:0000256" key="1">
    <source>
        <dbReference type="ARBA" id="ARBA00022630"/>
    </source>
</evidence>
<dbReference type="PANTHER" id="PTHR43656">
    <property type="entry name" value="BINDING OXIDOREDUCTASE, PUTATIVE (AFU_ORTHOLOGUE AFUA_2G08260)-RELATED"/>
    <property type="match status" value="1"/>
</dbReference>